<feature type="compositionally biased region" description="Low complexity" evidence="1">
    <location>
        <begin position="1"/>
        <end position="16"/>
    </location>
</feature>
<evidence type="ECO:0000313" key="3">
    <source>
        <dbReference type="Proteomes" id="UP001175261"/>
    </source>
</evidence>
<organism evidence="2 3">
    <name type="scientific">Sarocladium strictum</name>
    <name type="common">Black bundle disease fungus</name>
    <name type="synonym">Acremonium strictum</name>
    <dbReference type="NCBI Taxonomy" id="5046"/>
    <lineage>
        <taxon>Eukaryota</taxon>
        <taxon>Fungi</taxon>
        <taxon>Dikarya</taxon>
        <taxon>Ascomycota</taxon>
        <taxon>Pezizomycotina</taxon>
        <taxon>Sordariomycetes</taxon>
        <taxon>Hypocreomycetidae</taxon>
        <taxon>Hypocreales</taxon>
        <taxon>Sarocladiaceae</taxon>
        <taxon>Sarocladium</taxon>
    </lineage>
</organism>
<dbReference type="EMBL" id="JAPDFR010000009">
    <property type="protein sequence ID" value="KAK0382989.1"/>
    <property type="molecule type" value="Genomic_DNA"/>
</dbReference>
<feature type="region of interest" description="Disordered" evidence="1">
    <location>
        <begin position="1"/>
        <end position="23"/>
    </location>
</feature>
<keyword evidence="3" id="KW-1185">Reference proteome</keyword>
<sequence>MAFFKSSSKSSKAAASRTTLVDDSASILSSAPSEITLAKEQIKARAPSSPQRNPSATKADPNRSWEARAHALM</sequence>
<dbReference type="AlphaFoldDB" id="A0AA39GAJ7"/>
<comment type="caution">
    <text evidence="2">The sequence shown here is derived from an EMBL/GenBank/DDBJ whole genome shotgun (WGS) entry which is preliminary data.</text>
</comment>
<dbReference type="Proteomes" id="UP001175261">
    <property type="component" value="Unassembled WGS sequence"/>
</dbReference>
<proteinExistence type="predicted"/>
<feature type="compositionally biased region" description="Basic and acidic residues" evidence="1">
    <location>
        <begin position="60"/>
        <end position="73"/>
    </location>
</feature>
<accession>A0AA39GAJ7</accession>
<evidence type="ECO:0000313" key="2">
    <source>
        <dbReference type="EMBL" id="KAK0382989.1"/>
    </source>
</evidence>
<gene>
    <name evidence="2" type="ORF">NLU13_8905</name>
</gene>
<feature type="region of interest" description="Disordered" evidence="1">
    <location>
        <begin position="40"/>
        <end position="73"/>
    </location>
</feature>
<protein>
    <submittedName>
        <fullName evidence="2">Uncharacterized protein</fullName>
    </submittedName>
</protein>
<evidence type="ECO:0000256" key="1">
    <source>
        <dbReference type="SAM" id="MobiDB-lite"/>
    </source>
</evidence>
<name>A0AA39GAJ7_SARSR</name>
<reference evidence="2" key="1">
    <citation type="submission" date="2022-10" db="EMBL/GenBank/DDBJ databases">
        <title>Determination and structural analysis of whole genome sequence of Sarocladium strictum F4-1.</title>
        <authorList>
            <person name="Hu L."/>
            <person name="Jiang Y."/>
        </authorList>
    </citation>
    <scope>NUCLEOTIDE SEQUENCE</scope>
    <source>
        <strain evidence="2">F4-1</strain>
    </source>
</reference>